<reference evidence="1" key="1">
    <citation type="journal article" date="2023" name="Microb. Genom.">
        <title>Mesoterricola silvestris gen. nov., sp. nov., Mesoterricola sediminis sp. nov., Geothrix oryzae sp. nov., Geothrix edaphica sp. nov., Geothrix rubra sp. nov., and Geothrix limicola sp. nov., six novel members of Acidobacteriota isolated from soils.</title>
        <authorList>
            <person name="Weisberg A.J."/>
            <person name="Pearce E."/>
            <person name="Kramer C.G."/>
            <person name="Chang J.H."/>
            <person name="Clarke C.R."/>
        </authorList>
    </citation>
    <scope>NUCLEOTIDE SEQUENCE</scope>
    <source>
        <strain evidence="1">ND06-05F</strain>
    </source>
</reference>
<evidence type="ECO:0000313" key="1">
    <source>
        <dbReference type="EMBL" id="MDX3129723.1"/>
    </source>
</evidence>
<sequence length="80" mass="8664">MRADSHRVSDFYCLLQSTENMEEGRVLLDLDFAGAVVDVVSQPMKISFDADSYRSRRSQAIRCVTSPGAGISGTGLTCSS</sequence>
<name>A0AAJ2PLL9_9ACTN</name>
<dbReference type="EMBL" id="JARAWN010000031">
    <property type="protein sequence ID" value="MDX3129723.1"/>
    <property type="molecule type" value="Genomic_DNA"/>
</dbReference>
<dbReference type="AlphaFoldDB" id="A0AAJ2PLL9"/>
<dbReference type="Proteomes" id="UP001273589">
    <property type="component" value="Unassembled WGS sequence"/>
</dbReference>
<evidence type="ECO:0000313" key="2">
    <source>
        <dbReference type="Proteomes" id="UP001273589"/>
    </source>
</evidence>
<dbReference type="RefSeq" id="WP_319690206.1">
    <property type="nucleotide sequence ID" value="NZ_JARAWN010000031.1"/>
</dbReference>
<comment type="caution">
    <text evidence="1">The sequence shown here is derived from an EMBL/GenBank/DDBJ whole genome shotgun (WGS) entry which is preliminary data.</text>
</comment>
<protein>
    <submittedName>
        <fullName evidence="1">Uncharacterized protein</fullName>
    </submittedName>
</protein>
<proteinExistence type="predicted"/>
<organism evidence="1 2">
    <name type="scientific">Streptomyces europaeiscabiei</name>
    <dbReference type="NCBI Taxonomy" id="146819"/>
    <lineage>
        <taxon>Bacteria</taxon>
        <taxon>Bacillati</taxon>
        <taxon>Actinomycetota</taxon>
        <taxon>Actinomycetes</taxon>
        <taxon>Kitasatosporales</taxon>
        <taxon>Streptomycetaceae</taxon>
        <taxon>Streptomyces</taxon>
    </lineage>
</organism>
<gene>
    <name evidence="1" type="ORF">PV367_07905</name>
</gene>
<accession>A0AAJ2PLL9</accession>